<keyword evidence="1" id="KW-0732">Signal</keyword>
<organism evidence="2 5">
    <name type="scientific">Phytophthora fragariae</name>
    <dbReference type="NCBI Taxonomy" id="53985"/>
    <lineage>
        <taxon>Eukaryota</taxon>
        <taxon>Sar</taxon>
        <taxon>Stramenopiles</taxon>
        <taxon>Oomycota</taxon>
        <taxon>Peronosporomycetes</taxon>
        <taxon>Peronosporales</taxon>
        <taxon>Peronosporaceae</taxon>
        <taxon>Phytophthora</taxon>
    </lineage>
</organism>
<evidence type="ECO:0000313" key="3">
    <source>
        <dbReference type="EMBL" id="KAE9134647.1"/>
    </source>
</evidence>
<evidence type="ECO:0000256" key="1">
    <source>
        <dbReference type="SAM" id="SignalP"/>
    </source>
</evidence>
<comment type="caution">
    <text evidence="2">The sequence shown here is derived from an EMBL/GenBank/DDBJ whole genome shotgun (WGS) entry which is preliminary data.</text>
</comment>
<dbReference type="AlphaFoldDB" id="A0A6A3KZC7"/>
<dbReference type="InterPro" id="IPR006912">
    <property type="entry name" value="Harbinger_derived_prot"/>
</dbReference>
<dbReference type="Proteomes" id="UP000476176">
    <property type="component" value="Unassembled WGS sequence"/>
</dbReference>
<dbReference type="Pfam" id="PF04827">
    <property type="entry name" value="Plant_tran"/>
    <property type="match status" value="1"/>
</dbReference>
<evidence type="ECO:0000313" key="4">
    <source>
        <dbReference type="EMBL" id="KAE9253872.1"/>
    </source>
</evidence>
<sequence length="98" mass="11367">MLQWCWNQLQPLICTLGMRLWVCQEVTTTMNILDASPLIAEYTGHDPPFLYKGNGHVYDFLYHLADGIYPECKCFVKPISAPIDLKQKRFSRSAQKRC</sequence>
<accession>A0A6A3KZC7</accession>
<evidence type="ECO:0000313" key="7">
    <source>
        <dbReference type="Proteomes" id="UP000488956"/>
    </source>
</evidence>
<reference evidence="5 6" key="1">
    <citation type="submission" date="2018-09" db="EMBL/GenBank/DDBJ databases">
        <title>Genomic investigation of the strawberry pathogen Phytophthora fragariae indicates pathogenicity is determined by transcriptional variation in three key races.</title>
        <authorList>
            <person name="Adams T.M."/>
            <person name="Armitage A.D."/>
            <person name="Sobczyk M.K."/>
            <person name="Bates H.J."/>
            <person name="Dunwell J.M."/>
            <person name="Nellist C.F."/>
            <person name="Harrison R.J."/>
        </authorList>
    </citation>
    <scope>NUCLEOTIDE SEQUENCE [LARGE SCALE GENOMIC DNA]</scope>
    <source>
        <strain evidence="4 6">BC-23</strain>
        <strain evidence="3 7">ONT-3</strain>
        <strain evidence="2 5">SCRP245</strain>
    </source>
</reference>
<evidence type="ECO:0000313" key="5">
    <source>
        <dbReference type="Proteomes" id="UP000460718"/>
    </source>
</evidence>
<gene>
    <name evidence="4" type="ORF">PF004_g1277</name>
    <name evidence="3" type="ORF">PF010_g2374</name>
    <name evidence="2" type="ORF">PF011_g9589</name>
</gene>
<evidence type="ECO:0000313" key="2">
    <source>
        <dbReference type="EMBL" id="KAE9010948.1"/>
    </source>
</evidence>
<proteinExistence type="predicted"/>
<feature type="chain" id="PRO_5036164843" evidence="1">
    <location>
        <begin position="18"/>
        <end position="98"/>
    </location>
</feature>
<dbReference type="Proteomes" id="UP000488956">
    <property type="component" value="Unassembled WGS sequence"/>
</dbReference>
<protein>
    <submittedName>
        <fullName evidence="2">Uncharacterized protein</fullName>
    </submittedName>
</protein>
<dbReference type="Proteomes" id="UP000460718">
    <property type="component" value="Unassembled WGS sequence"/>
</dbReference>
<name>A0A6A3KZC7_9STRA</name>
<dbReference type="EMBL" id="QXFW01000481">
    <property type="protein sequence ID" value="KAE9010948.1"/>
    <property type="molecule type" value="Genomic_DNA"/>
</dbReference>
<dbReference type="EMBL" id="QXGC01000031">
    <property type="protein sequence ID" value="KAE9253872.1"/>
    <property type="molecule type" value="Genomic_DNA"/>
</dbReference>
<dbReference type="EMBL" id="QXFX01000064">
    <property type="protein sequence ID" value="KAE9134647.1"/>
    <property type="molecule type" value="Genomic_DNA"/>
</dbReference>
<evidence type="ECO:0000313" key="6">
    <source>
        <dbReference type="Proteomes" id="UP000476176"/>
    </source>
</evidence>
<feature type="signal peptide" evidence="1">
    <location>
        <begin position="1"/>
        <end position="17"/>
    </location>
</feature>